<protein>
    <submittedName>
        <fullName evidence="1">5934_t:CDS:1</fullName>
    </submittedName>
</protein>
<reference evidence="1" key="1">
    <citation type="submission" date="2021-06" db="EMBL/GenBank/DDBJ databases">
        <authorList>
            <person name="Kallberg Y."/>
            <person name="Tangrot J."/>
            <person name="Rosling A."/>
        </authorList>
    </citation>
    <scope>NUCLEOTIDE SEQUENCE</scope>
    <source>
        <strain evidence="1">28 12/20/2015</strain>
    </source>
</reference>
<keyword evidence="2" id="KW-1185">Reference proteome</keyword>
<evidence type="ECO:0000313" key="2">
    <source>
        <dbReference type="Proteomes" id="UP000789366"/>
    </source>
</evidence>
<feature type="non-terminal residue" evidence="1">
    <location>
        <position position="1"/>
    </location>
</feature>
<gene>
    <name evidence="1" type="ORF">SPELUC_LOCUS14552</name>
</gene>
<feature type="non-terminal residue" evidence="1">
    <location>
        <position position="48"/>
    </location>
</feature>
<name>A0ACA9QHA9_9GLOM</name>
<dbReference type="Proteomes" id="UP000789366">
    <property type="component" value="Unassembled WGS sequence"/>
</dbReference>
<proteinExistence type="predicted"/>
<sequence>RRATNANVSMSASLILMVLQLLQACVHHTYIIKFCPTENSLLEKLCDK</sequence>
<dbReference type="EMBL" id="CAJVPW010043443">
    <property type="protein sequence ID" value="CAG8752146.1"/>
    <property type="molecule type" value="Genomic_DNA"/>
</dbReference>
<accession>A0ACA9QHA9</accession>
<comment type="caution">
    <text evidence="1">The sequence shown here is derived from an EMBL/GenBank/DDBJ whole genome shotgun (WGS) entry which is preliminary data.</text>
</comment>
<evidence type="ECO:0000313" key="1">
    <source>
        <dbReference type="EMBL" id="CAG8752146.1"/>
    </source>
</evidence>
<organism evidence="1 2">
    <name type="scientific">Cetraspora pellucida</name>
    <dbReference type="NCBI Taxonomy" id="1433469"/>
    <lineage>
        <taxon>Eukaryota</taxon>
        <taxon>Fungi</taxon>
        <taxon>Fungi incertae sedis</taxon>
        <taxon>Mucoromycota</taxon>
        <taxon>Glomeromycotina</taxon>
        <taxon>Glomeromycetes</taxon>
        <taxon>Diversisporales</taxon>
        <taxon>Gigasporaceae</taxon>
        <taxon>Cetraspora</taxon>
    </lineage>
</organism>